<proteinExistence type="predicted"/>
<evidence type="ECO:0000313" key="2">
    <source>
        <dbReference type="Proteomes" id="UP000308768"/>
    </source>
</evidence>
<dbReference type="OrthoDB" id="6359816at2759"/>
<dbReference type="SUPFAM" id="SSF54695">
    <property type="entry name" value="POZ domain"/>
    <property type="match status" value="1"/>
</dbReference>
<dbReference type="AlphaFoldDB" id="A0A4V5NDF9"/>
<reference evidence="1 2" key="1">
    <citation type="submission" date="2017-03" db="EMBL/GenBank/DDBJ databases">
        <title>Genomes of endolithic fungi from Antarctica.</title>
        <authorList>
            <person name="Coleine C."/>
            <person name="Masonjones S."/>
            <person name="Stajich J.E."/>
        </authorList>
    </citation>
    <scope>NUCLEOTIDE SEQUENCE [LARGE SCALE GENOMIC DNA]</scope>
    <source>
        <strain evidence="1 2">CCFEE 5187</strain>
    </source>
</reference>
<evidence type="ECO:0000313" key="1">
    <source>
        <dbReference type="EMBL" id="TKA63199.1"/>
    </source>
</evidence>
<sequence length="270" mass="30469">MLSTAAQAMRTGMASLLESAKYSDLTLTCHGREFKEANTRTLSVENFDQATVQRMLSYLYTFDYDSGYIDSDAESSKELVKDREDKHTFTTIEKEVFGLVIDTEESSDIETAHADSNTITIHHILVYAIADYYDIPDLVELAVQNIHHQMYSEFQVEGFVKVVKKIYASTPDGEEKLRGLVHVVTAEQISELIQDDGFMDTISACPDLGAFTANVLRHTAELLQEVRKSKRLTEASFAQVVAGIEETEKKSFSLRLQWVSNADHKVMFLM</sequence>
<name>A0A4V5NDF9_9PEZI</name>
<evidence type="ECO:0008006" key="3">
    <source>
        <dbReference type="Google" id="ProtNLM"/>
    </source>
</evidence>
<dbReference type="Proteomes" id="UP000308768">
    <property type="component" value="Unassembled WGS sequence"/>
</dbReference>
<dbReference type="PANTHER" id="PTHR47843">
    <property type="entry name" value="BTB DOMAIN-CONTAINING PROTEIN-RELATED"/>
    <property type="match status" value="1"/>
</dbReference>
<accession>A0A4V5NDF9</accession>
<dbReference type="InterPro" id="IPR011333">
    <property type="entry name" value="SKP1/BTB/POZ_sf"/>
</dbReference>
<gene>
    <name evidence="1" type="ORF">B0A49_08989</name>
</gene>
<organism evidence="1 2">
    <name type="scientific">Cryomyces minteri</name>
    <dbReference type="NCBI Taxonomy" id="331657"/>
    <lineage>
        <taxon>Eukaryota</taxon>
        <taxon>Fungi</taxon>
        <taxon>Dikarya</taxon>
        <taxon>Ascomycota</taxon>
        <taxon>Pezizomycotina</taxon>
        <taxon>Dothideomycetes</taxon>
        <taxon>Dothideomycetes incertae sedis</taxon>
        <taxon>Cryomyces</taxon>
    </lineage>
</organism>
<protein>
    <recommendedName>
        <fullName evidence="3">BTB domain-containing protein</fullName>
    </recommendedName>
</protein>
<dbReference type="STRING" id="331657.A0A4V5NDF9"/>
<dbReference type="Gene3D" id="3.30.710.10">
    <property type="entry name" value="Potassium Channel Kv1.1, Chain A"/>
    <property type="match status" value="1"/>
</dbReference>
<comment type="caution">
    <text evidence="1">The sequence shown here is derived from an EMBL/GenBank/DDBJ whole genome shotgun (WGS) entry which is preliminary data.</text>
</comment>
<dbReference type="EMBL" id="NAJN01001435">
    <property type="protein sequence ID" value="TKA63199.1"/>
    <property type="molecule type" value="Genomic_DNA"/>
</dbReference>
<dbReference type="PANTHER" id="PTHR47843:SF5">
    <property type="entry name" value="BTB_POZ DOMAIN PROTEIN"/>
    <property type="match status" value="1"/>
</dbReference>
<keyword evidence="2" id="KW-1185">Reference proteome</keyword>